<evidence type="ECO:0000313" key="11">
    <source>
        <dbReference type="EMBL" id="RED50843.1"/>
    </source>
</evidence>
<name>A0A3D9HMX1_9PROT</name>
<dbReference type="FunFam" id="3.40.50.300:FF:000006">
    <property type="entry name" value="DNA-binding transcriptional regulator NtrC"/>
    <property type="match status" value="1"/>
</dbReference>
<evidence type="ECO:0000256" key="7">
    <source>
        <dbReference type="ARBA" id="ARBA00023163"/>
    </source>
</evidence>
<evidence type="ECO:0000256" key="6">
    <source>
        <dbReference type="ARBA" id="ARBA00023159"/>
    </source>
</evidence>
<dbReference type="InterPro" id="IPR027417">
    <property type="entry name" value="P-loop_NTPase"/>
</dbReference>
<dbReference type="PROSITE" id="PS00688">
    <property type="entry name" value="SIGMA54_INTERACT_3"/>
    <property type="match status" value="1"/>
</dbReference>
<dbReference type="InterPro" id="IPR003593">
    <property type="entry name" value="AAA+_ATPase"/>
</dbReference>
<dbReference type="PROSITE" id="PS50110">
    <property type="entry name" value="RESPONSE_REGULATORY"/>
    <property type="match status" value="1"/>
</dbReference>
<dbReference type="Gene3D" id="1.10.10.60">
    <property type="entry name" value="Homeodomain-like"/>
    <property type="match status" value="1"/>
</dbReference>
<dbReference type="Proteomes" id="UP000256845">
    <property type="component" value="Unassembled WGS sequence"/>
</dbReference>
<keyword evidence="7" id="KW-0804">Transcription</keyword>
<dbReference type="InterPro" id="IPR011006">
    <property type="entry name" value="CheY-like_superfamily"/>
</dbReference>
<evidence type="ECO:0000256" key="8">
    <source>
        <dbReference type="PROSITE-ProRule" id="PRU00169"/>
    </source>
</evidence>
<dbReference type="RefSeq" id="WP_115936641.1">
    <property type="nucleotide sequence ID" value="NZ_QRDW01000004.1"/>
</dbReference>
<feature type="domain" description="Sigma-54 factor interaction" evidence="9">
    <location>
        <begin position="145"/>
        <end position="374"/>
    </location>
</feature>
<proteinExistence type="predicted"/>
<dbReference type="CDD" id="cd17549">
    <property type="entry name" value="REC_DctD-like"/>
    <property type="match status" value="1"/>
</dbReference>
<dbReference type="SUPFAM" id="SSF52172">
    <property type="entry name" value="CheY-like"/>
    <property type="match status" value="1"/>
</dbReference>
<dbReference type="GO" id="GO:0043565">
    <property type="term" value="F:sequence-specific DNA binding"/>
    <property type="evidence" value="ECO:0007669"/>
    <property type="project" value="InterPro"/>
</dbReference>
<dbReference type="OrthoDB" id="9770562at2"/>
<evidence type="ECO:0000313" key="12">
    <source>
        <dbReference type="Proteomes" id="UP000256845"/>
    </source>
</evidence>
<dbReference type="Pfam" id="PF00158">
    <property type="entry name" value="Sigma54_activat"/>
    <property type="match status" value="1"/>
</dbReference>
<dbReference type="PANTHER" id="PTHR32071">
    <property type="entry name" value="TRANSCRIPTIONAL REGULATORY PROTEIN"/>
    <property type="match status" value="1"/>
</dbReference>
<dbReference type="Pfam" id="PF25601">
    <property type="entry name" value="AAA_lid_14"/>
    <property type="match status" value="1"/>
</dbReference>
<keyword evidence="6" id="KW-0010">Activator</keyword>
<reference evidence="11 12" key="1">
    <citation type="submission" date="2018-07" db="EMBL/GenBank/DDBJ databases">
        <title>Genomic Encyclopedia of Type Strains, Phase III (KMG-III): the genomes of soil and plant-associated and newly described type strains.</title>
        <authorList>
            <person name="Whitman W."/>
        </authorList>
    </citation>
    <scope>NUCLEOTIDE SEQUENCE [LARGE SCALE GENOMIC DNA]</scope>
    <source>
        <strain evidence="11 12">CECT 8488</strain>
    </source>
</reference>
<evidence type="ECO:0000259" key="10">
    <source>
        <dbReference type="PROSITE" id="PS50110"/>
    </source>
</evidence>
<dbReference type="SMART" id="SM00448">
    <property type="entry name" value="REC"/>
    <property type="match status" value="1"/>
</dbReference>
<keyword evidence="4" id="KW-0902">Two-component regulatory system</keyword>
<evidence type="ECO:0000256" key="4">
    <source>
        <dbReference type="ARBA" id="ARBA00023012"/>
    </source>
</evidence>
<dbReference type="EMBL" id="QRDW01000004">
    <property type="protein sequence ID" value="RED50843.1"/>
    <property type="molecule type" value="Genomic_DNA"/>
</dbReference>
<dbReference type="Pfam" id="PF02954">
    <property type="entry name" value="HTH_8"/>
    <property type="match status" value="1"/>
</dbReference>
<feature type="domain" description="Response regulatory" evidence="10">
    <location>
        <begin position="5"/>
        <end position="119"/>
    </location>
</feature>
<evidence type="ECO:0000256" key="2">
    <source>
        <dbReference type="ARBA" id="ARBA00022741"/>
    </source>
</evidence>
<dbReference type="InterPro" id="IPR025944">
    <property type="entry name" value="Sigma_54_int_dom_CS"/>
</dbReference>
<dbReference type="GO" id="GO:0006355">
    <property type="term" value="P:regulation of DNA-templated transcription"/>
    <property type="evidence" value="ECO:0007669"/>
    <property type="project" value="InterPro"/>
</dbReference>
<dbReference type="SMART" id="SM00382">
    <property type="entry name" value="AAA"/>
    <property type="match status" value="1"/>
</dbReference>
<dbReference type="InterPro" id="IPR002197">
    <property type="entry name" value="HTH_Fis"/>
</dbReference>
<keyword evidence="3" id="KW-0067">ATP-binding</keyword>
<dbReference type="InterPro" id="IPR009057">
    <property type="entry name" value="Homeodomain-like_sf"/>
</dbReference>
<organism evidence="11 12">
    <name type="scientific">Aestuariispira insulae</name>
    <dbReference type="NCBI Taxonomy" id="1461337"/>
    <lineage>
        <taxon>Bacteria</taxon>
        <taxon>Pseudomonadati</taxon>
        <taxon>Pseudomonadota</taxon>
        <taxon>Alphaproteobacteria</taxon>
        <taxon>Rhodospirillales</taxon>
        <taxon>Kiloniellaceae</taxon>
        <taxon>Aestuariispira</taxon>
    </lineage>
</organism>
<dbReference type="SUPFAM" id="SSF52540">
    <property type="entry name" value="P-loop containing nucleoside triphosphate hydrolases"/>
    <property type="match status" value="1"/>
</dbReference>
<dbReference type="GO" id="GO:0005524">
    <property type="term" value="F:ATP binding"/>
    <property type="evidence" value="ECO:0007669"/>
    <property type="project" value="UniProtKB-KW"/>
</dbReference>
<evidence type="ECO:0000259" key="9">
    <source>
        <dbReference type="PROSITE" id="PS50045"/>
    </source>
</evidence>
<dbReference type="CDD" id="cd00009">
    <property type="entry name" value="AAA"/>
    <property type="match status" value="1"/>
</dbReference>
<evidence type="ECO:0000256" key="3">
    <source>
        <dbReference type="ARBA" id="ARBA00022840"/>
    </source>
</evidence>
<evidence type="ECO:0000256" key="5">
    <source>
        <dbReference type="ARBA" id="ARBA00023015"/>
    </source>
</evidence>
<keyword evidence="12" id="KW-1185">Reference proteome</keyword>
<dbReference type="PANTHER" id="PTHR32071:SF57">
    <property type="entry name" value="C4-DICARBOXYLATE TRANSPORT TRANSCRIPTIONAL REGULATORY PROTEIN DCTD"/>
    <property type="match status" value="1"/>
</dbReference>
<evidence type="ECO:0000256" key="1">
    <source>
        <dbReference type="ARBA" id="ARBA00022553"/>
    </source>
</evidence>
<accession>A0A3D9HMX1</accession>
<dbReference type="PROSITE" id="PS00675">
    <property type="entry name" value="SIGMA54_INTERACT_1"/>
    <property type="match status" value="1"/>
</dbReference>
<dbReference type="AlphaFoldDB" id="A0A3D9HMX1"/>
<dbReference type="GO" id="GO:0000160">
    <property type="term" value="P:phosphorelay signal transduction system"/>
    <property type="evidence" value="ECO:0007669"/>
    <property type="project" value="UniProtKB-KW"/>
</dbReference>
<keyword evidence="1 8" id="KW-0597">Phosphoprotein</keyword>
<dbReference type="PRINTS" id="PR01590">
    <property type="entry name" value="HTHFIS"/>
</dbReference>
<dbReference type="SUPFAM" id="SSF46689">
    <property type="entry name" value="Homeodomain-like"/>
    <property type="match status" value="1"/>
</dbReference>
<keyword evidence="5" id="KW-0805">Transcription regulation</keyword>
<gene>
    <name evidence="11" type="ORF">DFP90_104115</name>
</gene>
<dbReference type="FunFam" id="3.40.50.2300:FF:000018">
    <property type="entry name" value="DNA-binding transcriptional regulator NtrC"/>
    <property type="match status" value="1"/>
</dbReference>
<dbReference type="PROSITE" id="PS50045">
    <property type="entry name" value="SIGMA54_INTERACT_4"/>
    <property type="match status" value="1"/>
</dbReference>
<dbReference type="Pfam" id="PF00072">
    <property type="entry name" value="Response_reg"/>
    <property type="match status" value="1"/>
</dbReference>
<dbReference type="Gene3D" id="3.40.50.300">
    <property type="entry name" value="P-loop containing nucleotide triphosphate hydrolases"/>
    <property type="match status" value="1"/>
</dbReference>
<dbReference type="InterPro" id="IPR058031">
    <property type="entry name" value="AAA_lid_NorR"/>
</dbReference>
<dbReference type="InterPro" id="IPR001789">
    <property type="entry name" value="Sig_transdc_resp-reg_receiver"/>
</dbReference>
<feature type="modified residue" description="4-aspartylphosphate" evidence="8">
    <location>
        <position position="54"/>
    </location>
</feature>
<protein>
    <submittedName>
        <fullName evidence="11">Two-component system C4-dicarboxylate transport response regulator DctD</fullName>
    </submittedName>
</protein>
<dbReference type="Gene3D" id="3.40.50.2300">
    <property type="match status" value="1"/>
</dbReference>
<dbReference type="Gene3D" id="1.10.8.60">
    <property type="match status" value="1"/>
</dbReference>
<dbReference type="InterPro" id="IPR025662">
    <property type="entry name" value="Sigma_54_int_dom_ATP-bd_1"/>
</dbReference>
<comment type="caution">
    <text evidence="11">The sequence shown here is derived from an EMBL/GenBank/DDBJ whole genome shotgun (WGS) entry which is preliminary data.</text>
</comment>
<keyword evidence="2" id="KW-0547">Nucleotide-binding</keyword>
<dbReference type="InterPro" id="IPR002078">
    <property type="entry name" value="Sigma_54_int"/>
</dbReference>
<sequence>MSDPTILLVDDEEPIRLSCGQAFEIEDMPCLAFPSTSGVMDHISRSFPGVVVTDVRMPNEDGMALLSRIQAIDPDIPVILVTGHGDVALAVEAMRAGAYDFIEKPFETDRLIDVVRRGLEKRSLILQNRNLTQQLEQSDGLSSVLIGRSDPMRALRQDIRSVADTAADILVLGETGAGKEIVSRCLHNHSPRAKGRFVAINCGAIPDNIIESELFGHEAGAFTGAQKRRIGKFEYATGGTIFLDEIESMPMDLQVKMLRVLEERALERLGGNEMIPLDVRVIAATKVDLLEASGRGDFREDLYYRLNVVSINIPALRDRKQDIPLLFTLFAGQAAKRHGRDNPMPDQNLLLGLMSHDWPGNVRELKNSAERFVLGLPPLSGNILQVRKDVQGSPLVNQVEAFERHLIEQALAEARGSAKQAYESLGLPRKTFYDKLKKYGLDRKDFLRE</sequence>